<name>A0A5T3RM11_SALER</name>
<organism evidence="1">
    <name type="scientific">Salmonella enterica</name>
    <name type="common">Salmonella choleraesuis</name>
    <dbReference type="NCBI Taxonomy" id="28901"/>
    <lineage>
        <taxon>Bacteria</taxon>
        <taxon>Pseudomonadati</taxon>
        <taxon>Pseudomonadota</taxon>
        <taxon>Gammaproteobacteria</taxon>
        <taxon>Enterobacterales</taxon>
        <taxon>Enterobacteriaceae</taxon>
        <taxon>Salmonella</taxon>
    </lineage>
</organism>
<proteinExistence type="predicted"/>
<sequence>MNKKECKSDNSNRQAKQYGYFFNIDEAKWKLDSGSSVNVGGILKFIHSSLIEGYINTLAFYASN</sequence>
<dbReference type="EMBL" id="AACZBH010000175">
    <property type="protein sequence ID" value="EAN7518629.1"/>
    <property type="molecule type" value="Genomic_DNA"/>
</dbReference>
<accession>A0A5T3RM11</accession>
<feature type="non-terminal residue" evidence="1">
    <location>
        <position position="64"/>
    </location>
</feature>
<reference evidence="1" key="1">
    <citation type="submission" date="2018-12" db="EMBL/GenBank/DDBJ databases">
        <authorList>
            <consortium name="PulseNet: The National Subtyping Network for Foodborne Disease Surveillance"/>
            <person name="Tarr C.L."/>
            <person name="Trees E."/>
            <person name="Katz L.S."/>
            <person name="Carleton-Romer H.A."/>
            <person name="Stroika S."/>
            <person name="Kucerova Z."/>
            <person name="Roache K.F."/>
            <person name="Sabol A.L."/>
            <person name="Besser J."/>
            <person name="Gerner-Smidt P."/>
        </authorList>
    </citation>
    <scope>NUCLEOTIDE SEQUENCE</scope>
    <source>
        <strain evidence="1">PNUSAS064340</strain>
    </source>
</reference>
<dbReference type="AlphaFoldDB" id="A0A5T3RM11"/>
<evidence type="ECO:0000313" key="1">
    <source>
        <dbReference type="EMBL" id="EAN7518629.1"/>
    </source>
</evidence>
<protein>
    <submittedName>
        <fullName evidence="1">Integrase</fullName>
    </submittedName>
</protein>
<comment type="caution">
    <text evidence="1">The sequence shown here is derived from an EMBL/GenBank/DDBJ whole genome shotgun (WGS) entry which is preliminary data.</text>
</comment>
<gene>
    <name evidence="1" type="ORF">EKX87_25855</name>
</gene>